<organism evidence="3 4">
    <name type="scientific">Pediococcus stilesii</name>
    <dbReference type="NCBI Taxonomy" id="331679"/>
    <lineage>
        <taxon>Bacteria</taxon>
        <taxon>Bacillati</taxon>
        <taxon>Bacillota</taxon>
        <taxon>Bacilli</taxon>
        <taxon>Lactobacillales</taxon>
        <taxon>Lactobacillaceae</taxon>
        <taxon>Pediococcus</taxon>
    </lineage>
</organism>
<dbReference type="InterPro" id="IPR001647">
    <property type="entry name" value="HTH_TetR"/>
</dbReference>
<dbReference type="PATRIC" id="fig|331679.3.peg.1574"/>
<evidence type="ECO:0000259" key="2">
    <source>
        <dbReference type="Pfam" id="PF00440"/>
    </source>
</evidence>
<protein>
    <submittedName>
        <fullName evidence="3">Transcriptional regulator</fullName>
    </submittedName>
</protein>
<accession>A0A0R2L5C8</accession>
<keyword evidence="1" id="KW-0238">DNA-binding</keyword>
<dbReference type="GO" id="GO:0003677">
    <property type="term" value="F:DNA binding"/>
    <property type="evidence" value="ECO:0007669"/>
    <property type="project" value="UniProtKB-KW"/>
</dbReference>
<evidence type="ECO:0000313" key="4">
    <source>
        <dbReference type="Proteomes" id="UP000051859"/>
    </source>
</evidence>
<feature type="domain" description="HTH tetR-type" evidence="2">
    <location>
        <begin position="32"/>
        <end position="64"/>
    </location>
</feature>
<proteinExistence type="predicted"/>
<name>A0A0R2L5C8_9LACO</name>
<dbReference type="EMBL" id="JQBX01000007">
    <property type="protein sequence ID" value="KRN94125.1"/>
    <property type="molecule type" value="Genomic_DNA"/>
</dbReference>
<dbReference type="Proteomes" id="UP000051859">
    <property type="component" value="Unassembled WGS sequence"/>
</dbReference>
<comment type="caution">
    <text evidence="3">The sequence shown here is derived from an EMBL/GenBank/DDBJ whole genome shotgun (WGS) entry which is preliminary data.</text>
</comment>
<evidence type="ECO:0000256" key="1">
    <source>
        <dbReference type="ARBA" id="ARBA00023125"/>
    </source>
</evidence>
<dbReference type="AlphaFoldDB" id="A0A0R2L5C8"/>
<dbReference type="STRING" id="331679.IV81_GL001538"/>
<evidence type="ECO:0000313" key="3">
    <source>
        <dbReference type="EMBL" id="KRN94125.1"/>
    </source>
</evidence>
<dbReference type="Gene3D" id="1.10.357.10">
    <property type="entry name" value="Tetracycline Repressor, domain 2"/>
    <property type="match status" value="1"/>
</dbReference>
<reference evidence="3 4" key="1">
    <citation type="journal article" date="2015" name="Genome Announc.">
        <title>Expanding the biotechnology potential of lactobacilli through comparative genomics of 213 strains and associated genera.</title>
        <authorList>
            <person name="Sun Z."/>
            <person name="Harris H.M."/>
            <person name="McCann A."/>
            <person name="Guo C."/>
            <person name="Argimon S."/>
            <person name="Zhang W."/>
            <person name="Yang X."/>
            <person name="Jeffery I.B."/>
            <person name="Cooney J.C."/>
            <person name="Kagawa T.F."/>
            <person name="Liu W."/>
            <person name="Song Y."/>
            <person name="Salvetti E."/>
            <person name="Wrobel A."/>
            <person name="Rasinkangas P."/>
            <person name="Parkhill J."/>
            <person name="Rea M.C."/>
            <person name="O'Sullivan O."/>
            <person name="Ritari J."/>
            <person name="Douillard F.P."/>
            <person name="Paul Ross R."/>
            <person name="Yang R."/>
            <person name="Briner A.E."/>
            <person name="Felis G.E."/>
            <person name="de Vos W.M."/>
            <person name="Barrangou R."/>
            <person name="Klaenhammer T.R."/>
            <person name="Caufield P.W."/>
            <person name="Cui Y."/>
            <person name="Zhang H."/>
            <person name="O'Toole P.W."/>
        </authorList>
    </citation>
    <scope>NUCLEOTIDE SEQUENCE [LARGE SCALE GENOMIC DNA]</scope>
    <source>
        <strain evidence="3 4">DSM 18001</strain>
    </source>
</reference>
<dbReference type="InterPro" id="IPR009057">
    <property type="entry name" value="Homeodomain-like_sf"/>
</dbReference>
<keyword evidence="4" id="KW-1185">Reference proteome</keyword>
<sequence>MVSFFIGGNKMVWERIARLKSEKQNAIEWALLKEFTLHPVAEAQVARIVKVAGISRGAFYNYFKDLPDAYRYIYKIAIRNIHQNLHTKDLANATDFVQQTREFVKGAENSDYYQLMQMHYLHNESYVSRLVLPIEANSELQWARITLVHDTLRGALVQPETAEKRFQQLAWALKQLEG</sequence>
<gene>
    <name evidence="3" type="ORF">IV81_GL001538</name>
</gene>
<dbReference type="Pfam" id="PF00440">
    <property type="entry name" value="TetR_N"/>
    <property type="match status" value="1"/>
</dbReference>
<dbReference type="SUPFAM" id="SSF46689">
    <property type="entry name" value="Homeodomain-like"/>
    <property type="match status" value="1"/>
</dbReference>